<name>A0AAV6SGG5_SOLSE</name>
<keyword evidence="15" id="KW-0393">Immunoglobulin domain</keyword>
<evidence type="ECO:0000256" key="18">
    <source>
        <dbReference type="SAM" id="SignalP"/>
    </source>
</evidence>
<evidence type="ECO:0000256" key="2">
    <source>
        <dbReference type="ARBA" id="ARBA00004536"/>
    </source>
</evidence>
<keyword evidence="13 20" id="KW-0675">Receptor</keyword>
<evidence type="ECO:0000256" key="6">
    <source>
        <dbReference type="ARBA" id="ARBA00022729"/>
    </source>
</evidence>
<dbReference type="PANTHER" id="PTHR44468">
    <property type="entry name" value="COXSACKIEVIRUS AND ADENOVIRUS RECEPTOR-RELATED"/>
    <property type="match status" value="1"/>
</dbReference>
<dbReference type="InterPro" id="IPR052307">
    <property type="entry name" value="EJ_Adhesion_Regulator"/>
</dbReference>
<dbReference type="PROSITE" id="PS50835">
    <property type="entry name" value="IG_LIKE"/>
    <property type="match status" value="2"/>
</dbReference>
<keyword evidence="7" id="KW-0677">Repeat</keyword>
<keyword evidence="3" id="KW-0796">Tight junction</keyword>
<feature type="domain" description="Ig-like" evidence="19">
    <location>
        <begin position="137"/>
        <end position="207"/>
    </location>
</feature>
<proteinExistence type="predicted"/>
<keyword evidence="10 17" id="KW-1133">Transmembrane helix</keyword>
<dbReference type="InterPro" id="IPR003599">
    <property type="entry name" value="Ig_sub"/>
</dbReference>
<dbReference type="InterPro" id="IPR013106">
    <property type="entry name" value="Ig_V-set"/>
</dbReference>
<dbReference type="GO" id="GO:0005923">
    <property type="term" value="C:bicellular tight junction"/>
    <property type="evidence" value="ECO:0007669"/>
    <property type="project" value="UniProtKB-SubCell"/>
</dbReference>
<keyword evidence="14" id="KW-0325">Glycoprotein</keyword>
<dbReference type="GO" id="GO:0005912">
    <property type="term" value="C:adherens junction"/>
    <property type="evidence" value="ECO:0007669"/>
    <property type="project" value="UniProtKB-SubCell"/>
</dbReference>
<accession>A0AAV6SGG5</accession>
<evidence type="ECO:0000313" key="21">
    <source>
        <dbReference type="Proteomes" id="UP000693946"/>
    </source>
</evidence>
<dbReference type="EMBL" id="JAGKHQ010000005">
    <property type="protein sequence ID" value="KAG7516561.1"/>
    <property type="molecule type" value="Genomic_DNA"/>
</dbReference>
<dbReference type="SMART" id="SM00408">
    <property type="entry name" value="IGc2"/>
    <property type="match status" value="2"/>
</dbReference>
<dbReference type="Pfam" id="PF07686">
    <property type="entry name" value="V-set"/>
    <property type="match status" value="1"/>
</dbReference>
<dbReference type="InterPro" id="IPR007110">
    <property type="entry name" value="Ig-like_dom"/>
</dbReference>
<dbReference type="GO" id="GO:0050839">
    <property type="term" value="F:cell adhesion molecule binding"/>
    <property type="evidence" value="ECO:0007669"/>
    <property type="project" value="TreeGrafter"/>
</dbReference>
<evidence type="ECO:0000313" key="20">
    <source>
        <dbReference type="EMBL" id="KAG7516561.1"/>
    </source>
</evidence>
<feature type="domain" description="Ig-like" evidence="19">
    <location>
        <begin position="12"/>
        <end position="129"/>
    </location>
</feature>
<dbReference type="PANTHER" id="PTHR44468:SF3">
    <property type="entry name" value="COXSACKIEVIRUS AND ADENOVIRUS RECEPTOR"/>
    <property type="match status" value="1"/>
</dbReference>
<dbReference type="SMART" id="SM00409">
    <property type="entry name" value="IG"/>
    <property type="match status" value="2"/>
</dbReference>
<evidence type="ECO:0000256" key="14">
    <source>
        <dbReference type="ARBA" id="ARBA00023180"/>
    </source>
</evidence>
<evidence type="ECO:0000256" key="12">
    <source>
        <dbReference type="ARBA" id="ARBA00023157"/>
    </source>
</evidence>
<evidence type="ECO:0000256" key="13">
    <source>
        <dbReference type="ARBA" id="ARBA00023170"/>
    </source>
</evidence>
<dbReference type="GO" id="GO:0016323">
    <property type="term" value="C:basolateral plasma membrane"/>
    <property type="evidence" value="ECO:0007669"/>
    <property type="project" value="UniProtKB-SubCell"/>
</dbReference>
<evidence type="ECO:0000259" key="19">
    <source>
        <dbReference type="PROSITE" id="PS50835"/>
    </source>
</evidence>
<evidence type="ECO:0000256" key="9">
    <source>
        <dbReference type="ARBA" id="ARBA00022949"/>
    </source>
</evidence>
<keyword evidence="9" id="KW-0965">Cell junction</keyword>
<evidence type="ECO:0000256" key="17">
    <source>
        <dbReference type="SAM" id="Phobius"/>
    </source>
</evidence>
<evidence type="ECO:0000256" key="15">
    <source>
        <dbReference type="ARBA" id="ARBA00023319"/>
    </source>
</evidence>
<evidence type="ECO:0000256" key="1">
    <source>
        <dbReference type="ARBA" id="ARBA00004435"/>
    </source>
</evidence>
<comment type="subcellular location">
    <subcellularLocation>
        <location evidence="16">Basolateral cell membrane</location>
        <topology evidence="16">Single-pass type I membrane protein</topology>
    </subcellularLocation>
    <subcellularLocation>
        <location evidence="2">Cell junction</location>
        <location evidence="2">Adherens junction</location>
    </subcellularLocation>
    <subcellularLocation>
        <location evidence="1">Cell junction</location>
        <location evidence="1">Tight junction</location>
    </subcellularLocation>
</comment>
<keyword evidence="4" id="KW-1003">Cell membrane</keyword>
<dbReference type="AlphaFoldDB" id="A0AAV6SGG5"/>
<evidence type="ECO:0000256" key="16">
    <source>
        <dbReference type="ARBA" id="ARBA00023768"/>
    </source>
</evidence>
<protein>
    <submittedName>
        <fullName evidence="20">Coxsackievirus and adenovirus receptor</fullName>
    </submittedName>
</protein>
<reference evidence="20 21" key="1">
    <citation type="journal article" date="2021" name="Sci. Rep.">
        <title>Chromosome anchoring in Senegalese sole (Solea senegalensis) reveals sex-associated markers and genome rearrangements in flatfish.</title>
        <authorList>
            <person name="Guerrero-Cozar I."/>
            <person name="Gomez-Garrido J."/>
            <person name="Berbel C."/>
            <person name="Martinez-Blanch J.F."/>
            <person name="Alioto T."/>
            <person name="Claros M.G."/>
            <person name="Gagnaire P.A."/>
            <person name="Manchado M."/>
        </authorList>
    </citation>
    <scope>NUCLEOTIDE SEQUENCE [LARGE SCALE GENOMIC DNA]</scope>
    <source>
        <strain evidence="20">Sse05_10M</strain>
    </source>
</reference>
<keyword evidence="6 18" id="KW-0732">Signal</keyword>
<feature type="chain" id="PRO_5043798315" evidence="18">
    <location>
        <begin position="17"/>
        <end position="310"/>
    </location>
</feature>
<evidence type="ECO:0000256" key="3">
    <source>
        <dbReference type="ARBA" id="ARBA00022427"/>
    </source>
</evidence>
<sequence length="310" mass="33799">MTMWIWLTFILPSTCGLSVISSVSHYHAVKGVSVNLGCDFTLAPEELGLLDIKWTFRPPDSQEKLLLWYEGHSVVDLSGSKGRIHFDMLHPQGGDASLILQNLKLADTGTYRCKVKTSTGVESSTMQLTVIKEVPKPECGVSGNATVGNDVTLRCGFPEDTESRGFSWKKISGDGMFPRFSSVDKTRGDLYIKDLKTRDAGTYRCTAGSPFSVEHCDVILQTKPSKSTASSVVTPNVIFIVNVIISIIILNIIVIIGCVRRIKLIVTAGAALVKPCFTETWSETWSNCVTGLHDSIPIPISGEALRCLVS</sequence>
<keyword evidence="5 17" id="KW-0812">Transmembrane</keyword>
<feature type="transmembrane region" description="Helical" evidence="17">
    <location>
        <begin position="237"/>
        <end position="259"/>
    </location>
</feature>
<dbReference type="Proteomes" id="UP000693946">
    <property type="component" value="Linkage Group LG13"/>
</dbReference>
<feature type="signal peptide" evidence="18">
    <location>
        <begin position="1"/>
        <end position="16"/>
    </location>
</feature>
<evidence type="ECO:0000256" key="10">
    <source>
        <dbReference type="ARBA" id="ARBA00022989"/>
    </source>
</evidence>
<evidence type="ECO:0000256" key="11">
    <source>
        <dbReference type="ARBA" id="ARBA00023136"/>
    </source>
</evidence>
<keyword evidence="21" id="KW-1185">Reference proteome</keyword>
<evidence type="ECO:0000256" key="5">
    <source>
        <dbReference type="ARBA" id="ARBA00022692"/>
    </source>
</evidence>
<dbReference type="InterPro" id="IPR003598">
    <property type="entry name" value="Ig_sub2"/>
</dbReference>
<gene>
    <name evidence="20" type="ORF">JOB18_035018</name>
</gene>
<dbReference type="GO" id="GO:0014704">
    <property type="term" value="C:intercalated disc"/>
    <property type="evidence" value="ECO:0007669"/>
    <property type="project" value="TreeGrafter"/>
</dbReference>
<dbReference type="GO" id="GO:0034109">
    <property type="term" value="P:homotypic cell-cell adhesion"/>
    <property type="evidence" value="ECO:0007669"/>
    <property type="project" value="TreeGrafter"/>
</dbReference>
<evidence type="ECO:0000256" key="7">
    <source>
        <dbReference type="ARBA" id="ARBA00022737"/>
    </source>
</evidence>
<comment type="caution">
    <text evidence="20">The sequence shown here is derived from an EMBL/GenBank/DDBJ whole genome shotgun (WGS) entry which is preliminary data.</text>
</comment>
<keyword evidence="12" id="KW-1015">Disulfide bond</keyword>
<keyword evidence="11 17" id="KW-0472">Membrane</keyword>
<dbReference type="SMART" id="SM00406">
    <property type="entry name" value="IGv"/>
    <property type="match status" value="2"/>
</dbReference>
<dbReference type="Pfam" id="PF13927">
    <property type="entry name" value="Ig_3"/>
    <property type="match status" value="1"/>
</dbReference>
<keyword evidence="8" id="KW-0130">Cell adhesion</keyword>
<organism evidence="20 21">
    <name type="scientific">Solea senegalensis</name>
    <name type="common">Senegalese sole</name>
    <dbReference type="NCBI Taxonomy" id="28829"/>
    <lineage>
        <taxon>Eukaryota</taxon>
        <taxon>Metazoa</taxon>
        <taxon>Chordata</taxon>
        <taxon>Craniata</taxon>
        <taxon>Vertebrata</taxon>
        <taxon>Euteleostomi</taxon>
        <taxon>Actinopterygii</taxon>
        <taxon>Neopterygii</taxon>
        <taxon>Teleostei</taxon>
        <taxon>Neoteleostei</taxon>
        <taxon>Acanthomorphata</taxon>
        <taxon>Carangaria</taxon>
        <taxon>Pleuronectiformes</taxon>
        <taxon>Pleuronectoidei</taxon>
        <taxon>Soleidae</taxon>
        <taxon>Solea</taxon>
    </lineage>
</organism>
<evidence type="ECO:0000256" key="4">
    <source>
        <dbReference type="ARBA" id="ARBA00022475"/>
    </source>
</evidence>
<evidence type="ECO:0000256" key="8">
    <source>
        <dbReference type="ARBA" id="ARBA00022889"/>
    </source>
</evidence>